<dbReference type="EMBL" id="AGNK02001389">
    <property type="status" value="NOT_ANNOTATED_CDS"/>
    <property type="molecule type" value="Genomic_DNA"/>
</dbReference>
<feature type="compositionally biased region" description="Low complexity" evidence="1">
    <location>
        <begin position="360"/>
        <end position="370"/>
    </location>
</feature>
<evidence type="ECO:0000256" key="1">
    <source>
        <dbReference type="SAM" id="MobiDB-lite"/>
    </source>
</evidence>
<evidence type="ECO:0000313" key="4">
    <source>
        <dbReference type="Proteomes" id="UP000004995"/>
    </source>
</evidence>
<gene>
    <name evidence="3" type="primary">LOC101774562</name>
</gene>
<dbReference type="PANTHER" id="PTHR36351">
    <property type="entry name" value="EMBRYO SAC DEVELOPMENT ARREST 12"/>
    <property type="match status" value="1"/>
</dbReference>
<dbReference type="Gramene" id="KQL12690">
    <property type="protein sequence ID" value="KQL12690"/>
    <property type="gene ID" value="SETIT_022401mg"/>
</dbReference>
<accession>K3Z781</accession>
<proteinExistence type="predicted"/>
<feature type="compositionally biased region" description="Pro residues" evidence="1">
    <location>
        <begin position="349"/>
        <end position="359"/>
    </location>
</feature>
<keyword evidence="4" id="KW-1185">Reference proteome</keyword>
<dbReference type="FunCoup" id="K3Z781">
    <property type="interactions" value="56"/>
</dbReference>
<dbReference type="Pfam" id="PF23596">
    <property type="entry name" value="DUF7138"/>
    <property type="match status" value="1"/>
</dbReference>
<feature type="region of interest" description="Disordered" evidence="1">
    <location>
        <begin position="211"/>
        <end position="235"/>
    </location>
</feature>
<feature type="domain" description="DUF7138" evidence="2">
    <location>
        <begin position="123"/>
        <end position="201"/>
    </location>
</feature>
<protein>
    <recommendedName>
        <fullName evidence="2">DUF7138 domain-containing protein</fullName>
    </recommendedName>
</protein>
<feature type="region of interest" description="Disordered" evidence="1">
    <location>
        <begin position="340"/>
        <end position="370"/>
    </location>
</feature>
<dbReference type="OMA" id="EVGFHWC"/>
<sequence length="370" mass="39577">MKNLQPSLPVPARAAACAIQTDNRAHSRPPRLHPRARKTQAGSLLLHTASPSLSLSSPYLPSIKPSLSPFSPLFHCNNNPAKAECPPTRLDTIRCLWPPPRGQSAAEVDMGELAASSSPPPAAVLPVLFVDGDRTVDLGTVTVQPSLAVKRLQAVVADRVGVAPNQISASLARPRRARRVPLEEGTDLAAAVAREGSGCYVLAGLRRARRERRGGRARRDKKAAAAAASSPPEKTILKRLPPTDLASLVVAAAPPAVFGGWDYEAQLRELQRQRDWYLMSTAAADPYLPLPPELEEPPLWSPRPPCPECEAAAAAMRPAPFHWCVRDAVVTAGFRSHVGPIERPAKKSPSPPPPPPSPGRLPGLLGMPVY</sequence>
<dbReference type="STRING" id="4555.K3Z781"/>
<reference evidence="3" key="2">
    <citation type="submission" date="2018-08" db="UniProtKB">
        <authorList>
            <consortium name="EnsemblPlants"/>
        </authorList>
    </citation>
    <scope>IDENTIFICATION</scope>
    <source>
        <strain evidence="3">Yugu1</strain>
    </source>
</reference>
<evidence type="ECO:0000313" key="3">
    <source>
        <dbReference type="EnsemblPlants" id="KQL12690"/>
    </source>
</evidence>
<dbReference type="eggNOG" id="ENOG502S4PI">
    <property type="taxonomic scope" value="Eukaryota"/>
</dbReference>
<dbReference type="PANTHER" id="PTHR36351:SF1">
    <property type="entry name" value="EMBRYO SAC DEVELOPMENT ARREST 12"/>
    <property type="match status" value="1"/>
</dbReference>
<dbReference type="AlphaFoldDB" id="K3Z781"/>
<dbReference type="EnsemblPlants" id="KQL12690">
    <property type="protein sequence ID" value="KQL12690"/>
    <property type="gene ID" value="SETIT_022401mg"/>
</dbReference>
<evidence type="ECO:0000259" key="2">
    <source>
        <dbReference type="Pfam" id="PF23596"/>
    </source>
</evidence>
<dbReference type="InterPro" id="IPR055562">
    <property type="entry name" value="DUF7138"/>
</dbReference>
<dbReference type="InParanoid" id="K3Z781"/>
<name>K3Z781_SETIT</name>
<feature type="compositionally biased region" description="Basic residues" evidence="1">
    <location>
        <begin position="211"/>
        <end position="221"/>
    </location>
</feature>
<dbReference type="HOGENOM" id="CLU_063781_0_0_1"/>
<organism evidence="3 4">
    <name type="scientific">Setaria italica</name>
    <name type="common">Foxtail millet</name>
    <name type="synonym">Panicum italicum</name>
    <dbReference type="NCBI Taxonomy" id="4555"/>
    <lineage>
        <taxon>Eukaryota</taxon>
        <taxon>Viridiplantae</taxon>
        <taxon>Streptophyta</taxon>
        <taxon>Embryophyta</taxon>
        <taxon>Tracheophyta</taxon>
        <taxon>Spermatophyta</taxon>
        <taxon>Magnoliopsida</taxon>
        <taxon>Liliopsida</taxon>
        <taxon>Poales</taxon>
        <taxon>Poaceae</taxon>
        <taxon>PACMAD clade</taxon>
        <taxon>Panicoideae</taxon>
        <taxon>Panicodae</taxon>
        <taxon>Paniceae</taxon>
        <taxon>Cenchrinae</taxon>
        <taxon>Setaria</taxon>
    </lineage>
</organism>
<dbReference type="Proteomes" id="UP000004995">
    <property type="component" value="Unassembled WGS sequence"/>
</dbReference>
<reference evidence="4" key="1">
    <citation type="journal article" date="2012" name="Nat. Biotechnol.">
        <title>Reference genome sequence of the model plant Setaria.</title>
        <authorList>
            <person name="Bennetzen J.L."/>
            <person name="Schmutz J."/>
            <person name="Wang H."/>
            <person name="Percifield R."/>
            <person name="Hawkins J."/>
            <person name="Pontaroli A.C."/>
            <person name="Estep M."/>
            <person name="Feng L."/>
            <person name="Vaughn J.N."/>
            <person name="Grimwood J."/>
            <person name="Jenkins J."/>
            <person name="Barry K."/>
            <person name="Lindquist E."/>
            <person name="Hellsten U."/>
            <person name="Deshpande S."/>
            <person name="Wang X."/>
            <person name="Wu X."/>
            <person name="Mitros T."/>
            <person name="Triplett J."/>
            <person name="Yang X."/>
            <person name="Ye C.Y."/>
            <person name="Mauro-Herrera M."/>
            <person name="Wang L."/>
            <person name="Li P."/>
            <person name="Sharma M."/>
            <person name="Sharma R."/>
            <person name="Ronald P.C."/>
            <person name="Panaud O."/>
            <person name="Kellogg E.A."/>
            <person name="Brutnell T.P."/>
            <person name="Doust A.N."/>
            <person name="Tuskan G.A."/>
            <person name="Rokhsar D."/>
            <person name="Devos K.M."/>
        </authorList>
    </citation>
    <scope>NUCLEOTIDE SEQUENCE [LARGE SCALE GENOMIC DNA]</scope>
    <source>
        <strain evidence="4">cv. Yugu1</strain>
    </source>
</reference>